<reference evidence="4" key="1">
    <citation type="submission" date="2016-10" db="EMBL/GenBank/DDBJ databases">
        <authorList>
            <person name="Varghese N."/>
            <person name="Submissions S."/>
        </authorList>
    </citation>
    <scope>NUCLEOTIDE SEQUENCE [LARGE SCALE GENOMIC DNA]</scope>
    <source>
        <strain evidence="4">CGMCC 4.6609</strain>
    </source>
</reference>
<organism evidence="3 4">
    <name type="scientific">Lentzea jiangxiensis</name>
    <dbReference type="NCBI Taxonomy" id="641025"/>
    <lineage>
        <taxon>Bacteria</taxon>
        <taxon>Bacillati</taxon>
        <taxon>Actinomycetota</taxon>
        <taxon>Actinomycetes</taxon>
        <taxon>Pseudonocardiales</taxon>
        <taxon>Pseudonocardiaceae</taxon>
        <taxon>Lentzea</taxon>
    </lineage>
</organism>
<proteinExistence type="predicted"/>
<dbReference type="STRING" id="641025.SAMN05421507_13714"/>
<evidence type="ECO:0000256" key="2">
    <source>
        <dbReference type="ARBA" id="ARBA00023004"/>
    </source>
</evidence>
<evidence type="ECO:0000313" key="3">
    <source>
        <dbReference type="EMBL" id="SDP98245.1"/>
    </source>
</evidence>
<dbReference type="AlphaFoldDB" id="A0A1H0X679"/>
<sequence length="284" mass="31021">MTDLSPEVRTLQDLSGDLARTHRATGGAREAGAAQADLDALARDGYVILPDLLTEAECEQIRTEITPLLGPAGRNAFEGHRTQRIYSVLGKTRVVDRLVDHPRVLALLDALLQPNYLLSQLQIINIHPGEDAQLLHPDDGMYPVPRPRAALSAATVWAIDEFTEENGATVVLPGSHRWPDGRFPAEDDHRVAAVMPAGSCVFFLGTLWHGGGANRSGAPRLAATAQYCEPWLRTQEAFTLSTDRDVVCEVSEDIRRMLGYSIHPPFIGMVNGMHPKRLLGPVTS</sequence>
<evidence type="ECO:0000313" key="4">
    <source>
        <dbReference type="Proteomes" id="UP000199691"/>
    </source>
</evidence>
<dbReference type="GO" id="GO:0016706">
    <property type="term" value="F:2-oxoglutarate-dependent dioxygenase activity"/>
    <property type="evidence" value="ECO:0007669"/>
    <property type="project" value="UniProtKB-ARBA"/>
</dbReference>
<dbReference type="GO" id="GO:0005506">
    <property type="term" value="F:iron ion binding"/>
    <property type="evidence" value="ECO:0007669"/>
    <property type="project" value="UniProtKB-ARBA"/>
</dbReference>
<dbReference type="Pfam" id="PF05721">
    <property type="entry name" value="PhyH"/>
    <property type="match status" value="1"/>
</dbReference>
<dbReference type="PANTHER" id="PTHR20883">
    <property type="entry name" value="PHYTANOYL-COA DIOXYGENASE DOMAIN CONTAINING 1"/>
    <property type="match status" value="1"/>
</dbReference>
<keyword evidence="2" id="KW-0408">Iron</keyword>
<keyword evidence="1" id="KW-0479">Metal-binding</keyword>
<dbReference type="InterPro" id="IPR008775">
    <property type="entry name" value="Phytyl_CoA_dOase-like"/>
</dbReference>
<dbReference type="PANTHER" id="PTHR20883:SF15">
    <property type="entry name" value="PHYTANOYL-COA DIOXYGENASE DOMAIN-CONTAINING PROTEIN 1"/>
    <property type="match status" value="1"/>
</dbReference>
<accession>A0A1H0X679</accession>
<keyword evidence="4" id="KW-1185">Reference proteome</keyword>
<dbReference type="SUPFAM" id="SSF51197">
    <property type="entry name" value="Clavaminate synthase-like"/>
    <property type="match status" value="1"/>
</dbReference>
<dbReference type="RefSeq" id="WP_218130573.1">
    <property type="nucleotide sequence ID" value="NZ_FNIX01000037.1"/>
</dbReference>
<keyword evidence="3" id="KW-0223">Dioxygenase</keyword>
<dbReference type="EMBL" id="FNIX01000037">
    <property type="protein sequence ID" value="SDP98245.1"/>
    <property type="molecule type" value="Genomic_DNA"/>
</dbReference>
<gene>
    <name evidence="3" type="ORF">SAMN05421507_13714</name>
</gene>
<keyword evidence="3" id="KW-0560">Oxidoreductase</keyword>
<dbReference type="Proteomes" id="UP000199691">
    <property type="component" value="Unassembled WGS sequence"/>
</dbReference>
<name>A0A1H0X679_9PSEU</name>
<protein>
    <submittedName>
        <fullName evidence="3">Phytanoyl-CoA dioxygenase (PhyH)</fullName>
    </submittedName>
</protein>
<dbReference type="Gene3D" id="2.60.120.620">
    <property type="entry name" value="q2cbj1_9rhob like domain"/>
    <property type="match status" value="1"/>
</dbReference>
<evidence type="ECO:0000256" key="1">
    <source>
        <dbReference type="ARBA" id="ARBA00022723"/>
    </source>
</evidence>